<protein>
    <submittedName>
        <fullName evidence="1">Uncharacterized protein</fullName>
    </submittedName>
</protein>
<gene>
    <name evidence="1" type="ORF">IAB44_14080</name>
</gene>
<accession>A0A9D1EUS1</accession>
<dbReference type="EMBL" id="DVIQ01000094">
    <property type="protein sequence ID" value="HIS32652.1"/>
    <property type="molecule type" value="Genomic_DNA"/>
</dbReference>
<proteinExistence type="predicted"/>
<reference evidence="1" key="1">
    <citation type="submission" date="2020-10" db="EMBL/GenBank/DDBJ databases">
        <authorList>
            <person name="Gilroy R."/>
        </authorList>
    </citation>
    <scope>NUCLEOTIDE SEQUENCE</scope>
    <source>
        <strain evidence="1">CHK190-19873</strain>
    </source>
</reference>
<dbReference type="AlphaFoldDB" id="A0A9D1EUS1"/>
<sequence>MYLYQGGIFLNDLLVAYKFGVRCGGDLSPREGILLYKLHAQSHDGKVLFTINKVPRPEYRDYIRKIILMTKDGSTAVLADVDFSGRYSLITPPEGYSKPSIWDNESKEGMGWFALSNMRQIEIKRGDYLSVNGKDLLDSMSGNAYMVYVNL</sequence>
<reference evidence="1" key="2">
    <citation type="journal article" date="2021" name="PeerJ">
        <title>Extensive microbial diversity within the chicken gut microbiome revealed by metagenomics and culture.</title>
        <authorList>
            <person name="Gilroy R."/>
            <person name="Ravi A."/>
            <person name="Getino M."/>
            <person name="Pursley I."/>
            <person name="Horton D.L."/>
            <person name="Alikhan N.F."/>
            <person name="Baker D."/>
            <person name="Gharbi K."/>
            <person name="Hall N."/>
            <person name="Watson M."/>
            <person name="Adriaenssens E.M."/>
            <person name="Foster-Nyarko E."/>
            <person name="Jarju S."/>
            <person name="Secka A."/>
            <person name="Antonio M."/>
            <person name="Oren A."/>
            <person name="Chaudhuri R.R."/>
            <person name="La Ragione R."/>
            <person name="Hildebrand F."/>
            <person name="Pallen M.J."/>
        </authorList>
    </citation>
    <scope>NUCLEOTIDE SEQUENCE</scope>
    <source>
        <strain evidence="1">CHK190-19873</strain>
    </source>
</reference>
<name>A0A9D1EUS1_9FIRM</name>
<comment type="caution">
    <text evidence="1">The sequence shown here is derived from an EMBL/GenBank/DDBJ whole genome shotgun (WGS) entry which is preliminary data.</text>
</comment>
<organism evidence="1 2">
    <name type="scientific">Candidatus Limivivens intestinipullorum</name>
    <dbReference type="NCBI Taxonomy" id="2840858"/>
    <lineage>
        <taxon>Bacteria</taxon>
        <taxon>Bacillati</taxon>
        <taxon>Bacillota</taxon>
        <taxon>Clostridia</taxon>
        <taxon>Lachnospirales</taxon>
        <taxon>Lachnospiraceae</taxon>
        <taxon>Lachnospiraceae incertae sedis</taxon>
        <taxon>Candidatus Limivivens</taxon>
    </lineage>
</organism>
<evidence type="ECO:0000313" key="1">
    <source>
        <dbReference type="EMBL" id="HIS32652.1"/>
    </source>
</evidence>
<dbReference type="Proteomes" id="UP000823935">
    <property type="component" value="Unassembled WGS sequence"/>
</dbReference>
<evidence type="ECO:0000313" key="2">
    <source>
        <dbReference type="Proteomes" id="UP000823935"/>
    </source>
</evidence>